<sequence>MTKLKCIANQGYSFSLEVGQEYEMIPDRKAEQRGRVRIVDESGESYLFPLGMFVAAEPEVSPVPSKRTMGA</sequence>
<protein>
    <submittedName>
        <fullName evidence="1">Uncharacterized protein</fullName>
    </submittedName>
</protein>
<proteinExistence type="predicted"/>
<keyword evidence="2" id="KW-1185">Reference proteome</keyword>
<name>A0A422QJ57_9BURK</name>
<dbReference type="AlphaFoldDB" id="A0A422QJ57"/>
<dbReference type="EMBL" id="JSAB01000148">
    <property type="protein sequence ID" value="RNF30019.1"/>
    <property type="molecule type" value="Genomic_DNA"/>
</dbReference>
<dbReference type="OrthoDB" id="5569763at2"/>
<evidence type="ECO:0000313" key="2">
    <source>
        <dbReference type="Proteomes" id="UP000283254"/>
    </source>
</evidence>
<dbReference type="RefSeq" id="WP_123070271.1">
    <property type="nucleotide sequence ID" value="NZ_JSAB01000148.1"/>
</dbReference>
<gene>
    <name evidence="1" type="ORF">NM04_14840</name>
</gene>
<comment type="caution">
    <text evidence="1">The sequence shown here is derived from an EMBL/GenBank/DDBJ whole genome shotgun (WGS) entry which is preliminary data.</text>
</comment>
<organism evidence="1 2">
    <name type="scientific">Massilia aurea</name>
    <dbReference type="NCBI Taxonomy" id="373040"/>
    <lineage>
        <taxon>Bacteria</taxon>
        <taxon>Pseudomonadati</taxon>
        <taxon>Pseudomonadota</taxon>
        <taxon>Betaproteobacteria</taxon>
        <taxon>Burkholderiales</taxon>
        <taxon>Oxalobacteraceae</taxon>
        <taxon>Telluria group</taxon>
        <taxon>Massilia</taxon>
    </lineage>
</organism>
<accession>A0A422QJ57</accession>
<dbReference type="Proteomes" id="UP000283254">
    <property type="component" value="Unassembled WGS sequence"/>
</dbReference>
<reference evidence="1" key="1">
    <citation type="submission" date="2014-10" db="EMBL/GenBank/DDBJ databases">
        <title>Massilia sp. genome.</title>
        <authorList>
            <person name="Xu B."/>
            <person name="Dai L."/>
            <person name="Huang Z."/>
        </authorList>
    </citation>
    <scope>NUCLEOTIDE SEQUENCE [LARGE SCALE GENOMIC DNA]</scope>
    <source>
        <strain evidence="1">CFS-1</strain>
    </source>
</reference>
<evidence type="ECO:0000313" key="1">
    <source>
        <dbReference type="EMBL" id="RNF30019.1"/>
    </source>
</evidence>